<evidence type="ECO:0000256" key="1">
    <source>
        <dbReference type="ARBA" id="ARBA00004976"/>
    </source>
</evidence>
<dbReference type="PANTHER" id="PTHR41773">
    <property type="entry name" value="GTP PYROPHOSPHATASE-RELATED"/>
    <property type="match status" value="1"/>
</dbReference>
<comment type="pathway">
    <text evidence="1">Purine metabolism; ppGpp biosynthesis; ppGpp from GTP: step 1/2.</text>
</comment>
<evidence type="ECO:0000313" key="4">
    <source>
        <dbReference type="Proteomes" id="UP000190188"/>
    </source>
</evidence>
<evidence type="ECO:0000259" key="2">
    <source>
        <dbReference type="SMART" id="SM00954"/>
    </source>
</evidence>
<dbReference type="Gene3D" id="3.30.460.10">
    <property type="entry name" value="Beta Polymerase, domain 2"/>
    <property type="match status" value="1"/>
</dbReference>
<gene>
    <name evidence="3" type="ORF">BVG16_08095</name>
</gene>
<dbReference type="Gene3D" id="1.10.287.860">
    <property type="entry name" value="Nucleotidyltransferase"/>
    <property type="match status" value="1"/>
</dbReference>
<keyword evidence="4" id="KW-1185">Reference proteome</keyword>
<protein>
    <recommendedName>
        <fullName evidence="2">RelA/SpoT domain-containing protein</fullName>
    </recommendedName>
</protein>
<feature type="domain" description="RelA/SpoT" evidence="2">
    <location>
        <begin position="49"/>
        <end position="175"/>
    </location>
</feature>
<dbReference type="RefSeq" id="WP_078498055.1">
    <property type="nucleotide sequence ID" value="NZ_MSZX01000003.1"/>
</dbReference>
<dbReference type="AlphaFoldDB" id="A0A1T2XGU5"/>
<reference evidence="3 4" key="1">
    <citation type="submission" date="2017-01" db="EMBL/GenBank/DDBJ databases">
        <title>Genome analysis of Paenibacillus selenitrireducens ES3-24.</title>
        <authorList>
            <person name="Xu D."/>
            <person name="Yao R."/>
            <person name="Zheng S."/>
        </authorList>
    </citation>
    <scope>NUCLEOTIDE SEQUENCE [LARGE SCALE GENOMIC DNA]</scope>
    <source>
        <strain evidence="3 4">ES3-24</strain>
    </source>
</reference>
<sequence length="367" mass="42298">MPVNIKNLDEIKQWYKSKKPMYSSLAMKVESIIKDVLDSAGITYYSISSRAKEIDSFMKKASKDKYNDPINQIQDLAGIRVITYVKSEVNDCCEVIKPLFKIDENNSADKSMELGIDRVGYRSVHYVATLTDDRSRLPEFKWFEGLTFEIQIRTILEHAWADIAHDRSYKFKGEFPSEYDIERRFALASATLELVDREFNSIVQTLDKYNSEVLEKTKQGDLDIPINTPSLTNYLSQKLAHLVAIGKVQATFNGGEEKVIDELVAFGINSIYELDQIIKDNPLKFIADSDIEFNYLSYLRHIMLFTDIDKYFDHAWKNNWYAIEYGTAIMLKHAGVNIDVFTKYGVHISVEDDIDIDTEVEHLTTII</sequence>
<dbReference type="SUPFAM" id="SSF81301">
    <property type="entry name" value="Nucleotidyltransferase"/>
    <property type="match status" value="1"/>
</dbReference>
<accession>A0A1T2XGU5</accession>
<dbReference type="UniPathway" id="UPA00908">
    <property type="reaction ID" value="UER00884"/>
</dbReference>
<dbReference type="InterPro" id="IPR043519">
    <property type="entry name" value="NT_sf"/>
</dbReference>
<organism evidence="3 4">
    <name type="scientific">Paenibacillus selenitireducens</name>
    <dbReference type="NCBI Taxonomy" id="1324314"/>
    <lineage>
        <taxon>Bacteria</taxon>
        <taxon>Bacillati</taxon>
        <taxon>Bacillota</taxon>
        <taxon>Bacilli</taxon>
        <taxon>Bacillales</taxon>
        <taxon>Paenibacillaceae</taxon>
        <taxon>Paenibacillus</taxon>
    </lineage>
</organism>
<dbReference type="EMBL" id="MSZX01000003">
    <property type="protein sequence ID" value="OPA79055.1"/>
    <property type="molecule type" value="Genomic_DNA"/>
</dbReference>
<proteinExistence type="predicted"/>
<dbReference type="STRING" id="1324314.BVG16_08095"/>
<dbReference type="PANTHER" id="PTHR41773:SF1">
    <property type="entry name" value="RELA_SPOT DOMAIN-CONTAINING PROTEIN"/>
    <property type="match status" value="1"/>
</dbReference>
<comment type="caution">
    <text evidence="3">The sequence shown here is derived from an EMBL/GenBank/DDBJ whole genome shotgun (WGS) entry which is preliminary data.</text>
</comment>
<dbReference type="InterPro" id="IPR007685">
    <property type="entry name" value="RelA_SpoT"/>
</dbReference>
<name>A0A1T2XGU5_9BACL</name>
<dbReference type="Pfam" id="PF04607">
    <property type="entry name" value="RelA_SpoT"/>
    <property type="match status" value="1"/>
</dbReference>
<evidence type="ECO:0000313" key="3">
    <source>
        <dbReference type="EMBL" id="OPA79055.1"/>
    </source>
</evidence>
<dbReference type="OrthoDB" id="9801824at2"/>
<dbReference type="SMART" id="SM00954">
    <property type="entry name" value="RelA_SpoT"/>
    <property type="match status" value="1"/>
</dbReference>
<dbReference type="Proteomes" id="UP000190188">
    <property type="component" value="Unassembled WGS sequence"/>
</dbReference>
<dbReference type="CDD" id="cd05399">
    <property type="entry name" value="NT_Rel-Spo_like"/>
    <property type="match status" value="1"/>
</dbReference>
<dbReference type="GO" id="GO:0015970">
    <property type="term" value="P:guanosine tetraphosphate biosynthetic process"/>
    <property type="evidence" value="ECO:0007669"/>
    <property type="project" value="UniProtKB-UniPathway"/>
</dbReference>